<dbReference type="PANTHER" id="PTHR30537">
    <property type="entry name" value="HTH-TYPE TRANSCRIPTIONAL REGULATOR"/>
    <property type="match status" value="1"/>
</dbReference>
<dbReference type="PANTHER" id="PTHR30537:SF5">
    <property type="entry name" value="HTH-TYPE TRANSCRIPTIONAL ACTIVATOR TTDR-RELATED"/>
    <property type="match status" value="1"/>
</dbReference>
<name>A0ABZ0QGW2_9VIBR</name>
<keyword evidence="3" id="KW-0238">DNA-binding</keyword>
<evidence type="ECO:0000259" key="5">
    <source>
        <dbReference type="PROSITE" id="PS50931"/>
    </source>
</evidence>
<dbReference type="SUPFAM" id="SSF53850">
    <property type="entry name" value="Periplasmic binding protein-like II"/>
    <property type="match status" value="1"/>
</dbReference>
<dbReference type="SUPFAM" id="SSF46785">
    <property type="entry name" value="Winged helix' DNA-binding domain"/>
    <property type="match status" value="1"/>
</dbReference>
<dbReference type="PRINTS" id="PR00039">
    <property type="entry name" value="HTHLYSR"/>
</dbReference>
<proteinExistence type="inferred from homology"/>
<dbReference type="EMBL" id="CP138204">
    <property type="protein sequence ID" value="WPC75733.1"/>
    <property type="molecule type" value="Genomic_DNA"/>
</dbReference>
<dbReference type="Pfam" id="PF03466">
    <property type="entry name" value="LysR_substrate"/>
    <property type="match status" value="1"/>
</dbReference>
<dbReference type="Proteomes" id="UP001304071">
    <property type="component" value="Chromosome 2"/>
</dbReference>
<dbReference type="PROSITE" id="PS50931">
    <property type="entry name" value="HTH_LYSR"/>
    <property type="match status" value="1"/>
</dbReference>
<comment type="similarity">
    <text evidence="1">Belongs to the LysR transcriptional regulatory family.</text>
</comment>
<dbReference type="RefSeq" id="WP_261897711.1">
    <property type="nucleotide sequence ID" value="NZ_AP024896.1"/>
</dbReference>
<dbReference type="InterPro" id="IPR000847">
    <property type="entry name" value="LysR_HTH_N"/>
</dbReference>
<evidence type="ECO:0000256" key="4">
    <source>
        <dbReference type="ARBA" id="ARBA00023163"/>
    </source>
</evidence>
<dbReference type="InterPro" id="IPR036388">
    <property type="entry name" value="WH-like_DNA-bd_sf"/>
</dbReference>
<dbReference type="CDD" id="cd08422">
    <property type="entry name" value="PBP2_CrgA_like"/>
    <property type="match status" value="1"/>
</dbReference>
<keyword evidence="7" id="KW-1185">Reference proteome</keyword>
<reference evidence="6 7" key="1">
    <citation type="submission" date="2023-11" db="EMBL/GenBank/DDBJ databases">
        <title>Plant-associative lifestyle of Vibrio porteresiae and its evolutionary dynamics.</title>
        <authorList>
            <person name="Rameshkumar N."/>
            <person name="Kirti K."/>
        </authorList>
    </citation>
    <scope>NUCLEOTIDE SEQUENCE [LARGE SCALE GENOMIC DNA]</scope>
    <source>
        <strain evidence="6 7">MSSRF30</strain>
    </source>
</reference>
<dbReference type="Gene3D" id="1.10.10.10">
    <property type="entry name" value="Winged helix-like DNA-binding domain superfamily/Winged helix DNA-binding domain"/>
    <property type="match status" value="1"/>
</dbReference>
<sequence>MYNNFPTIPLFVAVVESGSYSRAAEKLNITKSAVSKRISQLEDELGIRLIQRTTRHISLTEAGERYYEYVSQALSFAQQGVDAVSELQGEPRGKLKITAPMSFGVRHIAPFLTEFLQRYPHIELDLQFEDRMVDLVAEGYDLAIRIGHLSDSNLIAKRLVTCHSILCASPDYLAAHPVPSEPEHLSQHNCIKYSYFRGGNEWTFCKNQQEFKVLPKGNMSVNNSEAIRRVLLSGLGIGQLPTFIVGKDVQEKRLVPIMSPYALPVHAVYAVYPERKHLPQKVSLFIAFLSEKYGQALPYWDEGVFS</sequence>
<dbReference type="InterPro" id="IPR058163">
    <property type="entry name" value="LysR-type_TF_proteobact-type"/>
</dbReference>
<keyword evidence="4" id="KW-0804">Transcription</keyword>
<keyword evidence="2" id="KW-0805">Transcription regulation</keyword>
<evidence type="ECO:0000313" key="7">
    <source>
        <dbReference type="Proteomes" id="UP001304071"/>
    </source>
</evidence>
<dbReference type="InterPro" id="IPR005119">
    <property type="entry name" value="LysR_subst-bd"/>
</dbReference>
<feature type="domain" description="HTH lysR-type" evidence="5">
    <location>
        <begin position="11"/>
        <end position="60"/>
    </location>
</feature>
<gene>
    <name evidence="6" type="ORF">R8Z52_22705</name>
</gene>
<evidence type="ECO:0000256" key="3">
    <source>
        <dbReference type="ARBA" id="ARBA00023125"/>
    </source>
</evidence>
<dbReference type="Pfam" id="PF00126">
    <property type="entry name" value="HTH_1"/>
    <property type="match status" value="1"/>
</dbReference>
<accession>A0ABZ0QGW2</accession>
<evidence type="ECO:0000256" key="2">
    <source>
        <dbReference type="ARBA" id="ARBA00023015"/>
    </source>
</evidence>
<evidence type="ECO:0000256" key="1">
    <source>
        <dbReference type="ARBA" id="ARBA00009437"/>
    </source>
</evidence>
<organism evidence="6 7">
    <name type="scientific">Vibrio porteresiae DSM 19223</name>
    <dbReference type="NCBI Taxonomy" id="1123496"/>
    <lineage>
        <taxon>Bacteria</taxon>
        <taxon>Pseudomonadati</taxon>
        <taxon>Pseudomonadota</taxon>
        <taxon>Gammaproteobacteria</taxon>
        <taxon>Vibrionales</taxon>
        <taxon>Vibrionaceae</taxon>
        <taxon>Vibrio</taxon>
    </lineage>
</organism>
<protein>
    <submittedName>
        <fullName evidence="6">LysR family transcriptional regulator</fullName>
    </submittedName>
</protein>
<evidence type="ECO:0000313" key="6">
    <source>
        <dbReference type="EMBL" id="WPC75733.1"/>
    </source>
</evidence>
<dbReference type="Gene3D" id="3.40.190.290">
    <property type="match status" value="1"/>
</dbReference>
<dbReference type="InterPro" id="IPR036390">
    <property type="entry name" value="WH_DNA-bd_sf"/>
</dbReference>